<evidence type="ECO:0000256" key="1">
    <source>
        <dbReference type="ARBA" id="ARBA00004561"/>
    </source>
</evidence>
<name>A0ABT7DY00_9NEIS</name>
<feature type="signal peptide" evidence="8">
    <location>
        <begin position="1"/>
        <end position="26"/>
    </location>
</feature>
<evidence type="ECO:0000256" key="7">
    <source>
        <dbReference type="SAM" id="MobiDB-lite"/>
    </source>
</evidence>
<reference evidence="10" key="1">
    <citation type="submission" date="2023-03" db="EMBL/GenBank/DDBJ databases">
        <title>Chitinimonas shenzhenensis gen. nov., sp. nov., a novel member of family Burkholderiaceae isolated from activated sludge collected in Shen Zhen, China.</title>
        <authorList>
            <person name="Wang X."/>
        </authorList>
    </citation>
    <scope>NUCLEOTIDE SEQUENCE</scope>
    <source>
        <strain evidence="10">DQS-5</strain>
    </source>
</reference>
<gene>
    <name evidence="10" type="ORF">PZA18_12540</name>
</gene>
<dbReference type="InterPro" id="IPR036465">
    <property type="entry name" value="vWFA_dom_sf"/>
</dbReference>
<evidence type="ECO:0000313" key="11">
    <source>
        <dbReference type="Proteomes" id="UP001172778"/>
    </source>
</evidence>
<feature type="compositionally biased region" description="Basic and acidic residues" evidence="7">
    <location>
        <begin position="1043"/>
        <end position="1053"/>
    </location>
</feature>
<evidence type="ECO:0000256" key="6">
    <source>
        <dbReference type="ARBA" id="ARBA00023263"/>
    </source>
</evidence>
<dbReference type="SUPFAM" id="SSF50998">
    <property type="entry name" value="Quinoprotein alcohol dehydrogenase-like"/>
    <property type="match status" value="1"/>
</dbReference>
<dbReference type="InterPro" id="IPR008707">
    <property type="entry name" value="B-propeller_PilY1"/>
</dbReference>
<evidence type="ECO:0000256" key="8">
    <source>
        <dbReference type="SAM" id="SignalP"/>
    </source>
</evidence>
<keyword evidence="8" id="KW-0732">Signal</keyword>
<feature type="chain" id="PRO_5046351594" evidence="8">
    <location>
        <begin position="27"/>
        <end position="1098"/>
    </location>
</feature>
<dbReference type="SUPFAM" id="SSF53300">
    <property type="entry name" value="vWA-like"/>
    <property type="match status" value="1"/>
</dbReference>
<dbReference type="InterPro" id="IPR011047">
    <property type="entry name" value="Quinoprotein_ADH-like_sf"/>
</dbReference>
<sequence>MKKQAFQFSQIGLAILCAFPMYSVHADDSVLANQPLVGISTTKVKPNVLMILDSSGSMNWGSAVGAPDATREYPSHQDVRYFSSSYNKLYYDPSITYVPPRMADGKSYPDANIKAVMNNFYLGDRASFDMSEQMQCSGQILPYTEERAIPYLWCGGRGPFIYKRAFYYKFKFENELKANPKSVSNAQLMDVSNYTLVNLQQTELQNFANWAQYYRTRMLAMKSSASRAFAELDDSYRVGFMTIHAHNAGWNSNHYLKIDDFTQSQRNTWFSTLFSVPPNGGTPLIPALSNAGRIFSGKLQHDPMQYYCQRNFAILTTDGYWNDGLSQSLAGGQVGDADGNGDLGTLGGGSVNGTLSDVAAYYFKTDIRDAAYSNENANGEYVAGKKGSVASDAANKQFVRTYTMGIGVQPVELNGQPLKVIGNEQTTVNDLINAGKNGGGDYFSAANPEQMVSGLLEVLAATSKDKGGGSAIGLTNIKSSDKDDLAFHATNVQGDWYGELRAYKPSAIGEPNTVVWSANTELSKLGATARNIMAIHNNKLVPFNNTFPAKANIVIDCTTRKVSQCATLKDTRLAALKSADNLINYLRGDQSLGMTKETGSFRLRPTENGEVKLLGDIDKSSPVYDDVNKVVYVGANDGMIHAFAAKNADAAGKPMTPGSELWAIVPSAVQSNLYLLADSDYGNRHRYYVNGNLSIHKVSLGGKVESILMGGLGKGGKSIFAINVTDAKNPVLLWEFTETDMKYTFGTPRITKIRTETPDKWVVLMPSGYDETDSAGYLYVIDLETGKQLAKIKAGTKGGLSDVNYVVRDYKKDNTAEVAYAGDLDGKVWRFDFASAKVDLAGVKAEVLADLKTAQGTNPITAAPEIFGLDATNFAVIVGSGRYLGLNDIKDLTQHGIYFIKDNLGRWGGTSKPAAVTPTDLVQRTLIAKPGEDDARIVAGADGKDPTPFDWGKSAGWYVTLPDRSSGSERVTSNIEIAGDMVVVGSSVPGQKSACEPGGYGWMNFLNIRKATSVILTSSKTSTPTASKKTDSPVMGVKLHIPEDKDKDVDPNKPPKKPSCNEVTATSTTAKGGINSNKGCLPVAFVGRRVAWREVVGE</sequence>
<evidence type="ECO:0000256" key="3">
    <source>
        <dbReference type="ARBA" id="ARBA00022558"/>
    </source>
</evidence>
<keyword evidence="6" id="KW-0281">Fimbrium</keyword>
<comment type="caution">
    <text evidence="10">The sequence shown here is derived from an EMBL/GenBank/DDBJ whole genome shotgun (WGS) entry which is preliminary data.</text>
</comment>
<evidence type="ECO:0000256" key="4">
    <source>
        <dbReference type="ARBA" id="ARBA00022723"/>
    </source>
</evidence>
<dbReference type="Gene3D" id="3.40.50.410">
    <property type="entry name" value="von Willebrand factor, type A domain"/>
    <property type="match status" value="1"/>
</dbReference>
<comment type="similarity">
    <text evidence="2">Belongs to the PilY1 family.</text>
</comment>
<evidence type="ECO:0000313" key="10">
    <source>
        <dbReference type="EMBL" id="MDK2124874.1"/>
    </source>
</evidence>
<organism evidence="10 11">
    <name type="scientific">Parachitinimonas caeni</name>
    <dbReference type="NCBI Taxonomy" id="3031301"/>
    <lineage>
        <taxon>Bacteria</taxon>
        <taxon>Pseudomonadati</taxon>
        <taxon>Pseudomonadota</taxon>
        <taxon>Betaproteobacteria</taxon>
        <taxon>Neisseriales</taxon>
        <taxon>Chitinibacteraceae</taxon>
        <taxon>Parachitinimonas</taxon>
    </lineage>
</organism>
<protein>
    <submittedName>
        <fullName evidence="10">PilC/PilY family type IV pilus protein</fullName>
    </submittedName>
</protein>
<comment type="subcellular location">
    <subcellularLocation>
        <location evidence="1">Fimbrium</location>
    </subcellularLocation>
</comment>
<dbReference type="Gene3D" id="2.130.10.10">
    <property type="entry name" value="YVTN repeat-like/Quinoprotein amine dehydrogenase"/>
    <property type="match status" value="1"/>
</dbReference>
<feature type="domain" description="PilY1 beta-propeller" evidence="9">
    <location>
        <begin position="630"/>
        <end position="905"/>
    </location>
</feature>
<keyword evidence="5" id="KW-0106">Calcium</keyword>
<dbReference type="Pfam" id="PF05567">
    <property type="entry name" value="T4P_PilY1"/>
    <property type="match status" value="1"/>
</dbReference>
<feature type="compositionally biased region" description="Polar residues" evidence="7">
    <location>
        <begin position="1061"/>
        <end position="1075"/>
    </location>
</feature>
<feature type="region of interest" description="Disordered" evidence="7">
    <location>
        <begin position="1043"/>
        <end position="1075"/>
    </location>
</feature>
<keyword evidence="4" id="KW-0479">Metal-binding</keyword>
<evidence type="ECO:0000259" key="9">
    <source>
        <dbReference type="Pfam" id="PF05567"/>
    </source>
</evidence>
<dbReference type="EMBL" id="JARRAF010000013">
    <property type="protein sequence ID" value="MDK2124874.1"/>
    <property type="molecule type" value="Genomic_DNA"/>
</dbReference>
<evidence type="ECO:0000256" key="2">
    <source>
        <dbReference type="ARBA" id="ARBA00008387"/>
    </source>
</evidence>
<dbReference type="InterPro" id="IPR015943">
    <property type="entry name" value="WD40/YVTN_repeat-like_dom_sf"/>
</dbReference>
<evidence type="ECO:0000256" key="5">
    <source>
        <dbReference type="ARBA" id="ARBA00022837"/>
    </source>
</evidence>
<keyword evidence="3" id="KW-1029">Fimbrium biogenesis</keyword>
<dbReference type="RefSeq" id="WP_284101186.1">
    <property type="nucleotide sequence ID" value="NZ_JARRAF010000013.1"/>
</dbReference>
<dbReference type="Proteomes" id="UP001172778">
    <property type="component" value="Unassembled WGS sequence"/>
</dbReference>
<keyword evidence="11" id="KW-1185">Reference proteome</keyword>
<accession>A0ABT7DY00</accession>
<proteinExistence type="inferred from homology"/>